<protein>
    <submittedName>
        <fullName evidence="6">Integrase</fullName>
    </submittedName>
</protein>
<keyword evidence="3" id="KW-0238">DNA-binding</keyword>
<dbReference type="InterPro" id="IPR013762">
    <property type="entry name" value="Integrase-like_cat_sf"/>
</dbReference>
<evidence type="ECO:0000256" key="3">
    <source>
        <dbReference type="ARBA" id="ARBA00023125"/>
    </source>
</evidence>
<evidence type="ECO:0000256" key="1">
    <source>
        <dbReference type="ARBA" id="ARBA00008857"/>
    </source>
</evidence>
<dbReference type="PANTHER" id="PTHR30349:SF64">
    <property type="entry name" value="PROPHAGE INTEGRASE INTD-RELATED"/>
    <property type="match status" value="1"/>
</dbReference>
<dbReference type="Gene3D" id="1.10.443.10">
    <property type="entry name" value="Intergrase catalytic core"/>
    <property type="match status" value="1"/>
</dbReference>
<keyword evidence="2" id="KW-0229">DNA integration</keyword>
<dbReference type="CDD" id="cd01189">
    <property type="entry name" value="INT_ICEBs1_C_like"/>
    <property type="match status" value="1"/>
</dbReference>
<dbReference type="Pfam" id="PF00589">
    <property type="entry name" value="Phage_integrase"/>
    <property type="match status" value="1"/>
</dbReference>
<sequence length="385" mass="44443">MASIRKFRNSWQVRVSYVDKFGKQRTASKSGFKTKRQAQEYGTTLEYNYTHGGDLNNRNVDFIPYLIKWYQTFREPQLADATKSKYEYTIQVATNYFGKMKLKDINTTTYQKFLNLYGNGDGTTDHPAHAKATAEKINTHIRACVRNAINDGIIHHDFTANTHLVYDPSHTRGIHYLNVEQTSKLIKYLKGHLETGSIVNYMILTTLMTGMRASEVAALTWDSLDRKHLTLNINKSWDFIKKDFKATKNRTSNRVIDINHDLVDLLTKLQFSQNMYLNTHHQENSKNLMFITDRGSIPDYGTLNAQLKKALQRAGIEAELTFHGLRHTHASILLFKGVPIAYISQRLGHENISTTTRIYLHIIKELENKESEKTTDYMDQLLNIN</sequence>
<reference evidence="6 7" key="1">
    <citation type="submission" date="2019-07" db="EMBL/GenBank/DDBJ databases">
        <title>Whole genome shotgun sequence of Lactobacillus diolivorans NBRC 107869.</title>
        <authorList>
            <person name="Hosoyama A."/>
            <person name="Uohara A."/>
            <person name="Ohji S."/>
            <person name="Ichikawa N."/>
        </authorList>
    </citation>
    <scope>NUCLEOTIDE SEQUENCE [LARGE SCALE GENOMIC DNA]</scope>
    <source>
        <strain evidence="6 7">NBRC 107869</strain>
    </source>
</reference>
<dbReference type="Pfam" id="PF14659">
    <property type="entry name" value="Phage_int_SAM_3"/>
    <property type="match status" value="1"/>
</dbReference>
<dbReference type="SUPFAM" id="SSF56349">
    <property type="entry name" value="DNA breaking-rejoining enzymes"/>
    <property type="match status" value="1"/>
</dbReference>
<dbReference type="InterPro" id="IPR004107">
    <property type="entry name" value="Integrase_SAM-like_N"/>
</dbReference>
<comment type="caution">
    <text evidence="6">The sequence shown here is derived from an EMBL/GenBank/DDBJ whole genome shotgun (WGS) entry which is preliminary data.</text>
</comment>
<evidence type="ECO:0000259" key="5">
    <source>
        <dbReference type="PROSITE" id="PS51898"/>
    </source>
</evidence>
<dbReference type="Proteomes" id="UP000321409">
    <property type="component" value="Unassembled WGS sequence"/>
</dbReference>
<organism evidence="6 7">
    <name type="scientific">Lentilactobacillus diolivorans</name>
    <dbReference type="NCBI Taxonomy" id="179838"/>
    <lineage>
        <taxon>Bacteria</taxon>
        <taxon>Bacillati</taxon>
        <taxon>Bacillota</taxon>
        <taxon>Bacilli</taxon>
        <taxon>Lactobacillales</taxon>
        <taxon>Lactobacillaceae</taxon>
        <taxon>Lentilactobacillus</taxon>
    </lineage>
</organism>
<keyword evidence="4" id="KW-0233">DNA recombination</keyword>
<feature type="domain" description="Tyr recombinase" evidence="5">
    <location>
        <begin position="172"/>
        <end position="373"/>
    </location>
</feature>
<dbReference type="InterPro" id="IPR028259">
    <property type="entry name" value="AP2-like_int_N"/>
</dbReference>
<dbReference type="InterPro" id="IPR010998">
    <property type="entry name" value="Integrase_recombinase_N"/>
</dbReference>
<name>A0ABQ0XGP6_9LACO</name>
<dbReference type="EMBL" id="BKAB01000086">
    <property type="protein sequence ID" value="GEP25232.1"/>
    <property type="molecule type" value="Genomic_DNA"/>
</dbReference>
<dbReference type="Pfam" id="PF14657">
    <property type="entry name" value="Arm-DNA-bind_4"/>
    <property type="match status" value="1"/>
</dbReference>
<keyword evidence="7" id="KW-1185">Reference proteome</keyword>
<comment type="similarity">
    <text evidence="1">Belongs to the 'phage' integrase family.</text>
</comment>
<dbReference type="InterPro" id="IPR011010">
    <property type="entry name" value="DNA_brk_join_enz"/>
</dbReference>
<accession>A0ABQ0XGP6</accession>
<dbReference type="Gene3D" id="1.10.150.130">
    <property type="match status" value="1"/>
</dbReference>
<proteinExistence type="inferred from homology"/>
<gene>
    <name evidence="6" type="primary">int_1</name>
    <name evidence="6" type="ORF">LDI01_28250</name>
</gene>
<dbReference type="PROSITE" id="PS51898">
    <property type="entry name" value="TYR_RECOMBINASE"/>
    <property type="match status" value="1"/>
</dbReference>
<dbReference type="InterPro" id="IPR002104">
    <property type="entry name" value="Integrase_catalytic"/>
</dbReference>
<evidence type="ECO:0000313" key="7">
    <source>
        <dbReference type="Proteomes" id="UP000321409"/>
    </source>
</evidence>
<dbReference type="RefSeq" id="WP_057865928.1">
    <property type="nucleotide sequence ID" value="NZ_BKAB01000086.1"/>
</dbReference>
<dbReference type="InterPro" id="IPR050090">
    <property type="entry name" value="Tyrosine_recombinase_XerCD"/>
</dbReference>
<evidence type="ECO:0000256" key="2">
    <source>
        <dbReference type="ARBA" id="ARBA00022908"/>
    </source>
</evidence>
<dbReference type="PANTHER" id="PTHR30349">
    <property type="entry name" value="PHAGE INTEGRASE-RELATED"/>
    <property type="match status" value="1"/>
</dbReference>
<evidence type="ECO:0000313" key="6">
    <source>
        <dbReference type="EMBL" id="GEP25232.1"/>
    </source>
</evidence>
<evidence type="ECO:0000256" key="4">
    <source>
        <dbReference type="ARBA" id="ARBA00023172"/>
    </source>
</evidence>